<protein>
    <submittedName>
        <fullName evidence="1">Uncharacterized protein</fullName>
    </submittedName>
</protein>
<dbReference type="AlphaFoldDB" id="L9WTL9"/>
<reference evidence="1 2" key="1">
    <citation type="journal article" date="2014" name="PLoS Genet.">
        <title>Phylogenetically driven sequencing of extremely halophilic archaea reveals strategies for static and dynamic osmo-response.</title>
        <authorList>
            <person name="Becker E.A."/>
            <person name="Seitzer P.M."/>
            <person name="Tritt A."/>
            <person name="Larsen D."/>
            <person name="Krusor M."/>
            <person name="Yao A.I."/>
            <person name="Wu D."/>
            <person name="Madern D."/>
            <person name="Eisen J.A."/>
            <person name="Darling A.E."/>
            <person name="Facciotti M.T."/>
        </authorList>
    </citation>
    <scope>NUCLEOTIDE SEQUENCE [LARGE SCALE GENOMIC DNA]</scope>
    <source>
        <strain evidence="1 2">JCM 12255</strain>
    </source>
</reference>
<gene>
    <name evidence="1" type="ORF">C493_17151</name>
</gene>
<evidence type="ECO:0000313" key="1">
    <source>
        <dbReference type="EMBL" id="ELY51678.1"/>
    </source>
</evidence>
<dbReference type="EMBL" id="AOHZ01000081">
    <property type="protein sequence ID" value="ELY51678.1"/>
    <property type="molecule type" value="Genomic_DNA"/>
</dbReference>
<name>L9WTL9_9EURY</name>
<accession>L9WTL9</accession>
<evidence type="ECO:0000313" key="2">
    <source>
        <dbReference type="Proteomes" id="UP000011602"/>
    </source>
</evidence>
<keyword evidence="2" id="KW-1185">Reference proteome</keyword>
<sequence length="102" mass="11378">MSPLVFAVGRREIVSDLTILARAEFALDLAAPLNYQRDVLENVCLKQRGTLVVVEVAVEINCFDVKVEVGEQSKKLSETSLAVSPSVRRRTVKVYRLLFTQA</sequence>
<comment type="caution">
    <text evidence="1">The sequence shown here is derived from an EMBL/GenBank/DDBJ whole genome shotgun (WGS) entry which is preliminary data.</text>
</comment>
<proteinExistence type="predicted"/>
<organism evidence="1 2">
    <name type="scientific">Natronolimnohabitans innermongolicus JCM 12255</name>
    <dbReference type="NCBI Taxonomy" id="1227499"/>
    <lineage>
        <taxon>Archaea</taxon>
        <taxon>Methanobacteriati</taxon>
        <taxon>Methanobacteriota</taxon>
        <taxon>Stenosarchaea group</taxon>
        <taxon>Halobacteria</taxon>
        <taxon>Halobacteriales</taxon>
        <taxon>Natrialbaceae</taxon>
        <taxon>Natronolimnohabitans</taxon>
    </lineage>
</organism>
<dbReference type="Proteomes" id="UP000011602">
    <property type="component" value="Unassembled WGS sequence"/>
</dbReference>